<dbReference type="AlphaFoldDB" id="A0A5B8XT08"/>
<protein>
    <submittedName>
        <fullName evidence="3">Uncharacterized protein</fullName>
    </submittedName>
</protein>
<evidence type="ECO:0000313" key="3">
    <source>
        <dbReference type="EMBL" id="QED28810.1"/>
    </source>
</evidence>
<reference evidence="3 4" key="1">
    <citation type="submission" date="2019-08" db="EMBL/GenBank/DDBJ databases">
        <authorList>
            <person name="Liang Q."/>
        </authorList>
    </citation>
    <scope>NUCLEOTIDE SEQUENCE [LARGE SCALE GENOMIC DNA]</scope>
    <source>
        <strain evidence="3 4">V1718</strain>
    </source>
</reference>
<dbReference type="EMBL" id="CP042467">
    <property type="protein sequence ID" value="QED28810.1"/>
    <property type="molecule type" value="Genomic_DNA"/>
</dbReference>
<name>A0A5B8XT08_9DELT</name>
<feature type="compositionally biased region" description="Low complexity" evidence="1">
    <location>
        <begin position="31"/>
        <end position="84"/>
    </location>
</feature>
<dbReference type="PROSITE" id="PS51257">
    <property type="entry name" value="PROKAR_LIPOPROTEIN"/>
    <property type="match status" value="1"/>
</dbReference>
<gene>
    <name evidence="3" type="ORF">FRD01_16505</name>
</gene>
<feature type="region of interest" description="Disordered" evidence="1">
    <location>
        <begin position="20"/>
        <end position="86"/>
    </location>
</feature>
<evidence type="ECO:0000256" key="1">
    <source>
        <dbReference type="SAM" id="MobiDB-lite"/>
    </source>
</evidence>
<dbReference type="RefSeq" id="WP_146961572.1">
    <property type="nucleotide sequence ID" value="NZ_CP042467.1"/>
</dbReference>
<organism evidence="3 4">
    <name type="scientific">Microvenator marinus</name>
    <dbReference type="NCBI Taxonomy" id="2600177"/>
    <lineage>
        <taxon>Bacteria</taxon>
        <taxon>Deltaproteobacteria</taxon>
        <taxon>Bradymonadales</taxon>
        <taxon>Microvenatoraceae</taxon>
        <taxon>Microvenator</taxon>
    </lineage>
</organism>
<keyword evidence="2" id="KW-0732">Signal</keyword>
<dbReference type="KEGG" id="bbae:FRD01_16505"/>
<feature type="signal peptide" evidence="2">
    <location>
        <begin position="1"/>
        <end position="21"/>
    </location>
</feature>
<dbReference type="Proteomes" id="UP000321595">
    <property type="component" value="Chromosome"/>
</dbReference>
<accession>A0A5B8XT08</accession>
<keyword evidence="4" id="KW-1185">Reference proteome</keyword>
<evidence type="ECO:0000256" key="2">
    <source>
        <dbReference type="SAM" id="SignalP"/>
    </source>
</evidence>
<feature type="chain" id="PRO_5023106019" evidence="2">
    <location>
        <begin position="22"/>
        <end position="170"/>
    </location>
</feature>
<sequence length="170" mass="17841">MISRLILILMVFGLSACGDDAGSGSEAPEPQSQNNETNTNNVSVSQGSTNSESSNNTNSNATNNSTANLTNNTTAKTSTNNDTAGTHPDPAGTLSCMDILGCLLSCHADDEACEQECRELGDDQARAQIDDYLTCVDTLCAEAMTVTALTECTLDKCSEEQDTCLNPEGE</sequence>
<evidence type="ECO:0000313" key="4">
    <source>
        <dbReference type="Proteomes" id="UP000321595"/>
    </source>
</evidence>
<proteinExistence type="predicted"/>